<feature type="compositionally biased region" description="Polar residues" evidence="1">
    <location>
        <begin position="23"/>
        <end position="32"/>
    </location>
</feature>
<dbReference type="OrthoDB" id="1678912at2759"/>
<dbReference type="Proteomes" id="UP000775872">
    <property type="component" value="Unassembled WGS sequence"/>
</dbReference>
<organism evidence="3 4">
    <name type="scientific">Clonostachys solani</name>
    <dbReference type="NCBI Taxonomy" id="160281"/>
    <lineage>
        <taxon>Eukaryota</taxon>
        <taxon>Fungi</taxon>
        <taxon>Dikarya</taxon>
        <taxon>Ascomycota</taxon>
        <taxon>Pezizomycotina</taxon>
        <taxon>Sordariomycetes</taxon>
        <taxon>Hypocreomycetidae</taxon>
        <taxon>Hypocreales</taxon>
        <taxon>Bionectriaceae</taxon>
        <taxon>Clonostachys</taxon>
    </lineage>
</organism>
<evidence type="ECO:0000259" key="2">
    <source>
        <dbReference type="Pfam" id="PF02373"/>
    </source>
</evidence>
<feature type="domain" description="JmjC" evidence="2">
    <location>
        <begin position="376"/>
        <end position="472"/>
    </location>
</feature>
<dbReference type="InterPro" id="IPR003347">
    <property type="entry name" value="JmjC_dom"/>
</dbReference>
<protein>
    <recommendedName>
        <fullName evidence="2">JmjC domain-containing protein</fullName>
    </recommendedName>
</protein>
<evidence type="ECO:0000313" key="4">
    <source>
        <dbReference type="Proteomes" id="UP000775872"/>
    </source>
</evidence>
<dbReference type="AlphaFoldDB" id="A0A9N9YZP9"/>
<dbReference type="Gene3D" id="2.60.120.650">
    <property type="entry name" value="Cupin"/>
    <property type="match status" value="1"/>
</dbReference>
<gene>
    <name evidence="3" type="ORF">CSOL1703_00012111</name>
</gene>
<proteinExistence type="predicted"/>
<accession>A0A9N9YZP9</accession>
<feature type="compositionally biased region" description="Basic and acidic residues" evidence="1">
    <location>
        <begin position="99"/>
        <end position="111"/>
    </location>
</feature>
<comment type="caution">
    <text evidence="3">The sequence shown here is derived from an EMBL/GenBank/DDBJ whole genome shotgun (WGS) entry which is preliminary data.</text>
</comment>
<feature type="region of interest" description="Disordered" evidence="1">
    <location>
        <begin position="500"/>
        <end position="525"/>
    </location>
</feature>
<evidence type="ECO:0000256" key="1">
    <source>
        <dbReference type="SAM" id="MobiDB-lite"/>
    </source>
</evidence>
<dbReference type="Pfam" id="PF02373">
    <property type="entry name" value="JmjC"/>
    <property type="match status" value="1"/>
</dbReference>
<sequence length="778" mass="86226">MAPRDPALAMLLEHANRIEKTLDTVQDYVQNKSSRRRDRGVEPYSRGPGRTEHSEAPPWLREVTALLNKLRDETQSLRSETQALVARQEAPVAARAKPSPRDTGLHPASDRRRGKAAQGTRMASGGGATQRRLKYAPNTPASVGDIAVRCSRRAVEATTTSDVVAALDVQAEKASAPEPSTNDQNGSIIAAPNGSTSNFTLTSAEMGEGLIPALEKIIPHPDFANEISVPHNPIDLATFQTYLDVCDGDCQYTTNAFQRGPKGEGYGFVFAPNPTGEPVAFPRSLEAAKTPTIAEARQYLNDYVGNLPTKPAFYYSGHASSVPNKTPLHPGHEILANEHLADLHRPYYHIGVDGSANRFHWEDLSSMDGGDLSTRHGLRSANVVLFGVKLWILIAMNHTTKFEEFVSTHWDCNTCSHRVGHQSLLIAPWRLEKEGINFTIHVATPGKMIVPDLCQYHCVVNMGFCIAQSINFKLAGDQLVSNTHVSCDWCGLDELTREHSNNRVAPPKPSRKRGAQAPLPAARPTKRLQPTNITDILKSIKKRDPGCIVPRVEFVDPGQSDVVAPAAAIQSSLAIAQFMSLVREWRSSRSKNGFSYSSDSPDTTLSVEYQIKCLQFSTKNLALGKFIVRLCQMRLAQAAEKIRKRTGLKRAKLDSMQRTAKNHGMGIKELGRHLEEGRWWLKLCGPYEGLLPFILLKPDNQAPFDIKKEAWHHLVKDDAKLQAFHDSLDEEHMQKISDAGQIFDGMMRLEISHKFQWEGDEKPDTQAKNQTTYLSTVI</sequence>
<keyword evidence="4" id="KW-1185">Reference proteome</keyword>
<dbReference type="SUPFAM" id="SSF51197">
    <property type="entry name" value="Clavaminate synthase-like"/>
    <property type="match status" value="1"/>
</dbReference>
<reference evidence="4" key="1">
    <citation type="submission" date="2019-06" db="EMBL/GenBank/DDBJ databases">
        <authorList>
            <person name="Broberg M."/>
        </authorList>
    </citation>
    <scope>NUCLEOTIDE SEQUENCE [LARGE SCALE GENOMIC DNA]</scope>
</reference>
<evidence type="ECO:0000313" key="3">
    <source>
        <dbReference type="EMBL" id="CAH0046377.1"/>
    </source>
</evidence>
<dbReference type="EMBL" id="CABFOC020000014">
    <property type="protein sequence ID" value="CAH0046377.1"/>
    <property type="molecule type" value="Genomic_DNA"/>
</dbReference>
<feature type="region of interest" description="Disordered" evidence="1">
    <location>
        <begin position="23"/>
        <end position="58"/>
    </location>
</feature>
<name>A0A9N9YZP9_9HYPO</name>
<feature type="region of interest" description="Disordered" evidence="1">
    <location>
        <begin position="78"/>
        <end position="136"/>
    </location>
</feature>
<reference evidence="3 4" key="2">
    <citation type="submission" date="2021-10" db="EMBL/GenBank/DDBJ databases">
        <authorList>
            <person name="Piombo E."/>
        </authorList>
    </citation>
    <scope>NUCLEOTIDE SEQUENCE [LARGE SCALE GENOMIC DNA]</scope>
</reference>